<proteinExistence type="inferred from homology"/>
<dbReference type="RefSeq" id="WP_124977100.1">
    <property type="nucleotide sequence ID" value="NZ_BDQK01000006.1"/>
</dbReference>
<dbReference type="GO" id="GO:0046933">
    <property type="term" value="F:proton-transporting ATP synthase activity, rotational mechanism"/>
    <property type="evidence" value="ECO:0007669"/>
    <property type="project" value="UniProtKB-UniRule"/>
</dbReference>
<dbReference type="OrthoDB" id="461217at2"/>
<dbReference type="GO" id="GO:0045259">
    <property type="term" value="C:proton-transporting ATP synthase complex"/>
    <property type="evidence" value="ECO:0007669"/>
    <property type="project" value="UniProtKB-KW"/>
</dbReference>
<evidence type="ECO:0000256" key="4">
    <source>
        <dbReference type="ARBA" id="ARBA00022781"/>
    </source>
</evidence>
<comment type="similarity">
    <text evidence="12 13">Belongs to the ATPase B chain family.</text>
</comment>
<comment type="function">
    <text evidence="10 12">F(1)F(0) ATP synthase produces ATP from ADP in the presence of a proton or sodium gradient. F-type ATPases consist of two structural domains, F(1) containing the extramembraneous catalytic core and F(0) containing the membrane proton channel, linked together by a central stalk and a peripheral stalk. During catalysis, ATP synthesis in the catalytic domain of F(1) is coupled via a rotary mechanism of the central stalk subunits to proton translocation.</text>
</comment>
<keyword evidence="9 12" id="KW-0066">ATP synthesis</keyword>
<evidence type="ECO:0000256" key="9">
    <source>
        <dbReference type="ARBA" id="ARBA00023310"/>
    </source>
</evidence>
<dbReference type="HAMAP" id="MF_01398">
    <property type="entry name" value="ATP_synth_b_bprime"/>
    <property type="match status" value="1"/>
</dbReference>
<evidence type="ECO:0000256" key="11">
    <source>
        <dbReference type="ARBA" id="ARBA00037847"/>
    </source>
</evidence>
<feature type="coiled-coil region" evidence="14">
    <location>
        <begin position="64"/>
        <end position="102"/>
    </location>
</feature>
<evidence type="ECO:0000256" key="2">
    <source>
        <dbReference type="ARBA" id="ARBA00022547"/>
    </source>
</evidence>
<evidence type="ECO:0000256" key="7">
    <source>
        <dbReference type="ARBA" id="ARBA00023078"/>
    </source>
</evidence>
<comment type="function">
    <text evidence="12">Component of the F(0) channel, it forms part of the peripheral stalk, linking F(1) to F(0).</text>
</comment>
<keyword evidence="8 12" id="KW-0472">Membrane</keyword>
<dbReference type="Pfam" id="PF00430">
    <property type="entry name" value="ATP-synt_B"/>
    <property type="match status" value="1"/>
</dbReference>
<comment type="subunit">
    <text evidence="12">F-type ATPases have 2 components, F(1) - the catalytic core - and F(0) - the membrane proton channel. F(1) has five subunits: alpha(3), beta(3), gamma(1), delta(1), epsilon(1). F(0) has four main subunits: a(1), b(1), b'(1) and c(10-14). The alpha and beta chains form an alternating ring which encloses part of the gamma chain. F(1) is attached to F(0) by a central stalk formed by the gamma and epsilon chains, while a peripheral stalk is formed by the delta, b and b' chains.</text>
</comment>
<comment type="caution">
    <text evidence="15">The sequence shown here is derived from an EMBL/GenBank/DDBJ whole genome shotgun (WGS) entry which is preliminary data.</text>
</comment>
<dbReference type="NCBIfam" id="TIGR01144">
    <property type="entry name" value="ATP_synt_b"/>
    <property type="match status" value="1"/>
</dbReference>
<dbReference type="PANTHER" id="PTHR34264:SF3">
    <property type="entry name" value="ATP SYNTHASE SUBUNIT B, CHLOROPLASTIC"/>
    <property type="match status" value="1"/>
</dbReference>
<protein>
    <recommendedName>
        <fullName evidence="12">ATP synthase subunit b</fullName>
    </recommendedName>
    <alternativeName>
        <fullName evidence="12">ATP synthase F(0) sector subunit b</fullName>
    </alternativeName>
    <alternativeName>
        <fullName evidence="12">ATPase subunit I</fullName>
    </alternativeName>
    <alternativeName>
        <fullName evidence="12">F-type ATPase subunit b</fullName>
        <shortName evidence="12">F-ATPase subunit b</shortName>
    </alternativeName>
</protein>
<keyword evidence="3 12" id="KW-0812">Transmembrane</keyword>
<reference evidence="16" key="1">
    <citation type="submission" date="2017-05" db="EMBL/GenBank/DDBJ databases">
        <title>Physiological properties and genetic analysis related to exopolysaccharide production of fresh-water unicellular cyanobacterium Aphanothece sacrum, Suizenji Nori, that has been cultured as a food source in Japan.</title>
        <authorList>
            <person name="Kanesaki Y."/>
            <person name="Yoshikawa S."/>
            <person name="Ohki K."/>
        </authorList>
    </citation>
    <scope>NUCLEOTIDE SEQUENCE [LARGE SCALE GENOMIC DNA]</scope>
    <source>
        <strain evidence="16">FPU1</strain>
    </source>
</reference>
<evidence type="ECO:0000256" key="8">
    <source>
        <dbReference type="ARBA" id="ARBA00023136"/>
    </source>
</evidence>
<accession>A0A401IG33</accession>
<keyword evidence="7 12" id="KW-0793">Thylakoid</keyword>
<dbReference type="EMBL" id="BDQK01000006">
    <property type="protein sequence ID" value="GBF80150.1"/>
    <property type="molecule type" value="Genomic_DNA"/>
</dbReference>
<comment type="subcellular location">
    <subcellularLocation>
        <location evidence="12">Cellular thylakoid membrane</location>
        <topology evidence="12">Single-pass membrane protein</topology>
    </subcellularLocation>
    <subcellularLocation>
        <location evidence="11">Endomembrane system</location>
        <topology evidence="11">Single-pass membrane protein</topology>
    </subcellularLocation>
</comment>
<keyword evidence="14" id="KW-0175">Coiled coil</keyword>
<evidence type="ECO:0000256" key="1">
    <source>
        <dbReference type="ARBA" id="ARBA00022448"/>
    </source>
</evidence>
<keyword evidence="6 12" id="KW-0406">Ion transport</keyword>
<dbReference type="InterPro" id="IPR002146">
    <property type="entry name" value="ATP_synth_b/b'su_bac/chlpt"/>
</dbReference>
<sequence length="178" mass="19525">MIDSFLLLATESHGEGGALIGFHLDLWESNIINLSILVGVLVFYGRKAIGKILSDRRSQIAQAIQEVEARQKQAAAALTEEQRKLTQAQAEAERIRQAAQERAKVVAAEIAAQCERDVIRLRDSAAADLSSEQDRVIAQLKKQIGQMAVVKAEAQLKQQIDDTAQQRLIDRSIAQLGG</sequence>
<evidence type="ECO:0000256" key="10">
    <source>
        <dbReference type="ARBA" id="ARBA00025198"/>
    </source>
</evidence>
<evidence type="ECO:0000256" key="13">
    <source>
        <dbReference type="RuleBase" id="RU003848"/>
    </source>
</evidence>
<keyword evidence="4 12" id="KW-0375">Hydrogen ion transport</keyword>
<keyword evidence="16" id="KW-1185">Reference proteome</keyword>
<evidence type="ECO:0000256" key="5">
    <source>
        <dbReference type="ARBA" id="ARBA00022989"/>
    </source>
</evidence>
<dbReference type="CDD" id="cd06503">
    <property type="entry name" value="ATP-synt_Fo_b"/>
    <property type="match status" value="1"/>
</dbReference>
<name>A0A401IG33_APHSA</name>
<dbReference type="AlphaFoldDB" id="A0A401IG33"/>
<organism evidence="15 16">
    <name type="scientific">Aphanothece sacrum FPU1</name>
    <dbReference type="NCBI Taxonomy" id="1920663"/>
    <lineage>
        <taxon>Bacteria</taxon>
        <taxon>Bacillati</taxon>
        <taxon>Cyanobacteriota</taxon>
        <taxon>Cyanophyceae</taxon>
        <taxon>Oscillatoriophycideae</taxon>
        <taxon>Chroococcales</taxon>
        <taxon>Aphanothecaceae</taxon>
        <taxon>Aphanothece</taxon>
    </lineage>
</organism>
<keyword evidence="2 12" id="KW-0138">CF(0)</keyword>
<dbReference type="PANTHER" id="PTHR34264">
    <property type="entry name" value="ATP SYNTHASE SUBUNIT B, CHLOROPLASTIC"/>
    <property type="match status" value="1"/>
</dbReference>
<evidence type="ECO:0000256" key="12">
    <source>
        <dbReference type="HAMAP-Rule" id="MF_01398"/>
    </source>
</evidence>
<gene>
    <name evidence="12" type="primary">atpF</name>
    <name evidence="15" type="ORF">AsFPU1_1551</name>
</gene>
<dbReference type="InterPro" id="IPR005864">
    <property type="entry name" value="ATP_synth_F0_bsu_bac"/>
</dbReference>
<dbReference type="GO" id="GO:0031676">
    <property type="term" value="C:plasma membrane-derived thylakoid membrane"/>
    <property type="evidence" value="ECO:0007669"/>
    <property type="project" value="UniProtKB-SubCell"/>
</dbReference>
<dbReference type="GO" id="GO:0012505">
    <property type="term" value="C:endomembrane system"/>
    <property type="evidence" value="ECO:0007669"/>
    <property type="project" value="UniProtKB-SubCell"/>
</dbReference>
<keyword evidence="1 12" id="KW-0813">Transport</keyword>
<evidence type="ECO:0000313" key="16">
    <source>
        <dbReference type="Proteomes" id="UP000287247"/>
    </source>
</evidence>
<dbReference type="NCBIfam" id="NF005606">
    <property type="entry name" value="PRK07352.1"/>
    <property type="match status" value="1"/>
</dbReference>
<evidence type="ECO:0000256" key="6">
    <source>
        <dbReference type="ARBA" id="ARBA00023065"/>
    </source>
</evidence>
<evidence type="ECO:0000256" key="14">
    <source>
        <dbReference type="SAM" id="Coils"/>
    </source>
</evidence>
<dbReference type="Proteomes" id="UP000287247">
    <property type="component" value="Unassembled WGS sequence"/>
</dbReference>
<evidence type="ECO:0000313" key="15">
    <source>
        <dbReference type="EMBL" id="GBF80150.1"/>
    </source>
</evidence>
<evidence type="ECO:0000256" key="3">
    <source>
        <dbReference type="ARBA" id="ARBA00022692"/>
    </source>
</evidence>
<keyword evidence="5 12" id="KW-1133">Transmembrane helix</keyword>